<dbReference type="AlphaFoldDB" id="A0A975GBD3"/>
<dbReference type="InterPro" id="IPR007563">
    <property type="entry name" value="DUF554"/>
</dbReference>
<keyword evidence="1" id="KW-1133">Transmembrane helix</keyword>
<evidence type="ECO:0000256" key="1">
    <source>
        <dbReference type="SAM" id="Phobius"/>
    </source>
</evidence>
<dbReference type="PANTHER" id="PTHR36111:SF2">
    <property type="entry name" value="INNER MEMBRANE PROTEIN"/>
    <property type="match status" value="1"/>
</dbReference>
<feature type="transmembrane region" description="Helical" evidence="1">
    <location>
        <begin position="140"/>
        <end position="163"/>
    </location>
</feature>
<dbReference type="PANTHER" id="PTHR36111">
    <property type="entry name" value="INNER MEMBRANE PROTEIN-RELATED"/>
    <property type="match status" value="1"/>
</dbReference>
<dbReference type="Proteomes" id="UP000671913">
    <property type="component" value="Chromosome"/>
</dbReference>
<dbReference type="EMBL" id="CP060096">
    <property type="protein sequence ID" value="QSZ28419.1"/>
    <property type="molecule type" value="Genomic_DNA"/>
</dbReference>
<dbReference type="RefSeq" id="WP_284681109.1">
    <property type="nucleotide sequence ID" value="NZ_CP060096.1"/>
</dbReference>
<organism evidence="2 3">
    <name type="scientific">Aceticella autotrophica</name>
    <dbReference type="NCBI Taxonomy" id="2755338"/>
    <lineage>
        <taxon>Bacteria</taxon>
        <taxon>Bacillati</taxon>
        <taxon>Bacillota</taxon>
        <taxon>Clostridia</taxon>
        <taxon>Thermoanaerobacterales</taxon>
        <taxon>Thermoanaerobacteraceae</taxon>
        <taxon>Aceticella</taxon>
    </lineage>
</organism>
<evidence type="ECO:0000313" key="2">
    <source>
        <dbReference type="EMBL" id="QSZ28419.1"/>
    </source>
</evidence>
<feature type="transmembrane region" description="Helical" evidence="1">
    <location>
        <begin position="6"/>
        <end position="25"/>
    </location>
</feature>
<keyword evidence="1" id="KW-0812">Transmembrane</keyword>
<evidence type="ECO:0000313" key="3">
    <source>
        <dbReference type="Proteomes" id="UP000671913"/>
    </source>
</evidence>
<feature type="transmembrane region" description="Helical" evidence="1">
    <location>
        <begin position="211"/>
        <end position="230"/>
    </location>
</feature>
<proteinExistence type="predicted"/>
<reference evidence="2" key="1">
    <citation type="submission" date="2020-08" db="EMBL/GenBank/DDBJ databases">
        <title>Genomic insights into the carbon and energy metabolism of the first obligate autotrophic acetogenic bacterium Aceticella autotrophica gen. nov., sp. nov.</title>
        <authorList>
            <person name="Toshchakov S.V."/>
            <person name="Elcheninov A.G."/>
            <person name="Kublanov I.V."/>
            <person name="Frolov E.N."/>
            <person name="Lebedinsky A.V."/>
        </authorList>
    </citation>
    <scope>NUCLEOTIDE SEQUENCE</scope>
    <source>
        <strain evidence="2">3443-3Ac</strain>
    </source>
</reference>
<protein>
    <submittedName>
        <fullName evidence="2">DUF554 domain-containing protein</fullName>
    </submittedName>
</protein>
<dbReference type="KEGG" id="aaut:ACETAC_08825"/>
<gene>
    <name evidence="2" type="ORF">ACETAC_08825</name>
</gene>
<keyword evidence="3" id="KW-1185">Reference proteome</keyword>
<feature type="transmembrane region" description="Helical" evidence="1">
    <location>
        <begin position="98"/>
        <end position="120"/>
    </location>
</feature>
<dbReference type="Pfam" id="PF04474">
    <property type="entry name" value="DUF554"/>
    <property type="match status" value="1"/>
</dbReference>
<feature type="transmembrane region" description="Helical" evidence="1">
    <location>
        <begin position="183"/>
        <end position="205"/>
    </location>
</feature>
<feature type="transmembrane region" description="Helical" evidence="1">
    <location>
        <begin position="56"/>
        <end position="78"/>
    </location>
</feature>
<sequence length="231" mass="24677">MLGTLVNTVSIIIGGTIGTLLKIGISDRFKKIIMQGLSLSVLVIGLDNALKYKNLLLVIISIVIGCIIGEAIDIERLLNNFGNSIEKKFAKNDGNSNISKGFVTTSLIYCVGAMSIVGALKDGLQGDHSILYAKSMLDGISAIIFGSTFGIGVVLSSVSVFLYQGIITIGSSFLQELLTKSIIVDMSAIGGILIIGISLNILNIIKIKVGNMLPAIFIPIVYQLLLKIFWR</sequence>
<keyword evidence="1" id="KW-0472">Membrane</keyword>
<accession>A0A975GBD3</accession>
<name>A0A975GBD3_9THEO</name>